<organism evidence="2 3">
    <name type="scientific">Peribacillus simplex</name>
    <dbReference type="NCBI Taxonomy" id="1478"/>
    <lineage>
        <taxon>Bacteria</taxon>
        <taxon>Bacillati</taxon>
        <taxon>Bacillota</taxon>
        <taxon>Bacilli</taxon>
        <taxon>Bacillales</taxon>
        <taxon>Bacillaceae</taxon>
        <taxon>Peribacillus</taxon>
    </lineage>
</organism>
<dbReference type="InterPro" id="IPR048555">
    <property type="entry name" value="DACNH"/>
</dbReference>
<dbReference type="Proteomes" id="UP000317770">
    <property type="component" value="Unassembled WGS sequence"/>
</dbReference>
<dbReference type="SUPFAM" id="SSF143597">
    <property type="entry name" value="YojJ-like"/>
    <property type="match status" value="1"/>
</dbReference>
<dbReference type="PROSITE" id="PS51794">
    <property type="entry name" value="DAC"/>
    <property type="match status" value="1"/>
</dbReference>
<comment type="caution">
    <text evidence="2">The sequence shown here is derived from an EMBL/GenBank/DDBJ whole genome shotgun (WGS) entry which is preliminary data.</text>
</comment>
<reference evidence="2 3" key="1">
    <citation type="submission" date="2019-07" db="EMBL/GenBank/DDBJ databases">
        <title>Genome assembly of Bacillus simplex strain GGC-P6A.</title>
        <authorList>
            <person name="Jennings M.E."/>
            <person name="Barton H.A."/>
        </authorList>
    </citation>
    <scope>NUCLEOTIDE SEQUENCE [LARGE SCALE GENOMIC DNA]</scope>
    <source>
        <strain evidence="2 3">GGC-P6A</strain>
    </source>
</reference>
<evidence type="ECO:0000259" key="1">
    <source>
        <dbReference type="PROSITE" id="PS51794"/>
    </source>
</evidence>
<accession>A0A8B5Y3N8</accession>
<dbReference type="RefSeq" id="WP_144477901.1">
    <property type="nucleotide sequence ID" value="NZ_VNKI01000002.1"/>
</dbReference>
<name>A0A8B5Y3N8_9BACI</name>
<dbReference type="Pfam" id="PF21750">
    <property type="entry name" value="DACNH"/>
    <property type="match status" value="1"/>
</dbReference>
<dbReference type="InterPro" id="IPR036888">
    <property type="entry name" value="DNA_integrity_DisA_N_sf"/>
</dbReference>
<feature type="domain" description="DAC" evidence="1">
    <location>
        <begin position="352"/>
        <end position="498"/>
    </location>
</feature>
<dbReference type="EMBL" id="VNKI01000002">
    <property type="protein sequence ID" value="TVX83307.1"/>
    <property type="molecule type" value="Genomic_DNA"/>
</dbReference>
<dbReference type="Gene3D" id="3.40.1700.10">
    <property type="entry name" value="DNA integrity scanning protein, DisA, N-terminal domain"/>
    <property type="match status" value="1"/>
</dbReference>
<evidence type="ECO:0000313" key="3">
    <source>
        <dbReference type="Proteomes" id="UP000317770"/>
    </source>
</evidence>
<protein>
    <recommendedName>
        <fullName evidence="1">DAC domain-containing protein</fullName>
    </recommendedName>
</protein>
<evidence type="ECO:0000313" key="2">
    <source>
        <dbReference type="EMBL" id="TVX83307.1"/>
    </source>
</evidence>
<dbReference type="InterPro" id="IPR003390">
    <property type="entry name" value="DNA_integrity_scan_DisA_N"/>
</dbReference>
<sequence length="498" mass="56799">MYRDKDGWWSVSHDPLELNGDLLRESQDFLDLLFKKIGISEKPMAAIVYLRERLFVNSSTNEMESKLFIFSTKVICQKDGEVCQQIDETIIPTSTDRKVRKKFTEELAKNYIDELTFLSKANHYLFSIDYQYKEVIGGTKTSPFGLSDGLVTIFGVGKDIKKEFKKEKINYTFLIEILRLFTKNMYIDKYTSELIDDLLEKAGKTALNDKIYNGFMNDMDKKEGINLFELMHNISLIKYESNENRGNILFCSRDAKLENKLILSKPIPLIEYSSAIAIRKLLEISGGDVSLLCDGEYIFGIGQKNVGQDLPKKSFKIIFNGQGKWDVVTSKNQKVMSVAYKVPSLPKTPVEEPEFAKKFKETFDSLEYKNVWGFIELAKKQPHGTMVVVTKEAEKEADRLSNQSFLIKKTNEFEDGIVNGITSIDGAVLLDHTGVCYAIGVILDGIANKKIGTISRGARYNSALRYLNYCSEEKIPCLIVIVSEDKYINIKTIHDYHE</sequence>
<proteinExistence type="predicted"/>
<dbReference type="AlphaFoldDB" id="A0A8B5Y3N8"/>
<gene>
    <name evidence="2" type="ORF">FQP34_07055</name>
</gene>